<dbReference type="InterPro" id="IPR028994">
    <property type="entry name" value="Integrin_alpha_N"/>
</dbReference>
<reference evidence="6 7" key="1">
    <citation type="journal article" date="1994" name="Int. J. Syst. Bacteriol.">
        <title>Phylogenetic positions of novel aerobic, bacteriochlorophyll a-containing bacteria and description of Roseococcus thiosulfatophilus gen. nov., sp. nov., Erythromicrobium ramosum gen. nov., sp. nov., and Erythrobacter litoralis sp. nov.</title>
        <authorList>
            <person name="Yurkov V."/>
            <person name="Stackebrandt E."/>
            <person name="Holmes A."/>
            <person name="Fuerst J.A."/>
            <person name="Hugenholtz P."/>
            <person name="Golecki J."/>
            <person name="Gad'on N."/>
            <person name="Gorlenko V.M."/>
            <person name="Kompantseva E.I."/>
            <person name="Drews G."/>
        </authorList>
    </citation>
    <scope>NUCLEOTIDE SEQUENCE [LARGE SCALE GENOMIC DNA]</scope>
    <source>
        <strain evidence="6 7">KR-99</strain>
    </source>
</reference>
<dbReference type="Pfam" id="PF18676">
    <property type="entry name" value="MBG_2"/>
    <property type="match status" value="7"/>
</dbReference>
<keyword evidence="7" id="KW-1185">Reference proteome</keyword>
<dbReference type="InterPro" id="IPR013517">
    <property type="entry name" value="FG-GAP"/>
</dbReference>
<dbReference type="RefSeq" id="WP_181268434.1">
    <property type="nucleotide sequence ID" value="NZ_VDES01000004.1"/>
</dbReference>
<sequence length="4449" mass="442507">MSLYRKRGQGARTMPGWRVALRTGAAGLAIASAQAAYANPSGGQVVAGQATINGQGTGRVRIDQSSDRVVINWNNFSIDAGEGVDFRQPNARSIALNRVTGPEISQILGELTANGQVYLINGNGIVFGKDAKVDVAGLVATSADIGNEAFMAGGALRFGTPGRAGARITNHGNITVRDAGIAAFVAPQVANDGIITAHMGRIAFGGAQAFTLDLHGDNLIRFQVGDAVTKLDDKGALVGVDGVVDARGGSVLITASAARDLVNQSVRIGTPQAASMQTGPDGKVSLVAAKVAITAPGEVQVGRNVAMDLSSATNAAPAGSAKGKGGKASDTENAIGWVSSLNGDGSAPGQAMAASGSGGTLTIRAARTILDGTINLDGSKTGGTAHITGSDFLSFGSILSASGVDAGGKIQLDAGGFSLAGRITVNAALGKGGSVDIRTTRRAIDTGDAFIDASGLHGGSIRYVSDDQIISSGKFRASGSHGFGGNIDVSAPRLDLFSAQFYAQGGIRGGRVRLGGEFQGGRNLTTDELPNALRLVATDAVTIDVSAIGMRGNAGEIVIWSDEKTTFLGNAIARGGMVGGVGGQIEISGKETLVYRGTVETARDGQRGGTLLLDPKNIIIADASNAPSQYGLVLQAFASNFPAQVVPAPGIEAGDGFGVSVSLNGNRLAVGAPGDRGATNGLTDVGAVYLFTFANSAFSTPVLSAVIGSGYTGGNNISVGALEADDRFGYAVSLSSLSLAVAARNDDGANNATTDSGAVYLFTFSNLSFGGGQLAGVLGAGYSGPASLDVANLGAGDLFGTSLSLTSGRLAVGALFDDGATDSTNDAGAVYLFSFAGPDFATPVLEAIVGQGYSGGKNVNLALDVDDYFGSAVALDGNRLAIGAVFDDGQGNVGFSHGAVYLFTFEDSEFNSGNLEAILGHQYSGAKDLAISFLEPSDHFGNALSLEGNRLAVIAQLDDGRENGVTDSGLAYLFTFADDAFSGVQLVGRIGADYGALGGNNLSVSGLQFGDTLSSLSLFGNRLVIGVANDDSRTDVATDSGAVYLFTFGDDRFGDGRQVGILGAGYTSLFGLSLLGNGLEEQDNFATAVSLDRNRLAVGARFDDGATNTRSDSGAVYLFTFGDALFSAPVLQSIIGSGYSGGKNVSVGRLEADDLFGSSVSLDGTRLAVGAIGDDGTAIAQGDAGAVYLFTFADASFSGGVLARVLSFESFNGSAINSEGALFGSAVALSGNILAVGAAGDNGFGGSDIEAGAVHIFDMGDAGFSATPQRLATLGLGYGSGGPNDIAVPGLETGDRFGTSLSLDGLRLAIGAPNDDGGSTPIFDSGAVYVYSFAAGDFSGGTLEARLGTFYTGLNDFDTNGAAGDLFGQSVALRGVQLVVGAVGNDGRNGTQNNAGAVYLFTTSSGFTDISQAGIIGVDYLGSARDFDLKLAKGEQFGAAVAFDGERLVVGASGNAGRNGSAPGSGAAYLFTFAGTDFGNTRLIDKLGAGYTGFSNLSVPGLEPGDEFGFAVSLDGNRLAVGAPGDRGAFNSLSFSGAVYLFSFADLAFGAPVLEAVIGLDYSGGKNLSVPINGFEQFGSSVSLDGLQLAVGAPGNAGALGSAGAAGAVYLFNFTDLLFSGASLQATIGLGYAGARDIDLTQLATDDAFGRSVALSGTRLAVGAPGDDGLGGSAVDSGAVYLFSFADAQFNSGIFEGTIGFGYQVGAKDLDINRPDTQLEAGDAFGTSVAFDGLRLLVGAPGDRGLGNNLANAGAVYSIAFNDAVFNLPQLIGIIGSGYGESNDTDISFLGAADQFGAAVSASGGRLVVGAPGDSGADDSVGGSGKAYLFSLSNGTYTQIGAIGRGYGGDLDLPLGQLQTGDGFGNALSLNQNRLVVGASGDMGAANKDFGLGAVYLFAFTGGNFANLSYAGTFGRGYGSPQNVSVPEVFPNDGFGTAVSLTAELLAIGAPGDRSADVNGTDIGAVYLFTFAGANFAAPTLKGILGKGYTGAGNFDVAALQDGDRFGSSVSLGGFNPDLLAVGAPGDDGADDLSPDAGAVYLFRFDPGLNNPVLEATIGRDYGGGKNVGLLNLGPGDAFGSAVSLRFNQLVVGAPGDDGGSNNFIDSGAVYSLKFSNTIDFSGPVPVFNYFESGSLIGVYGADYSGTDLLAIGNLEAGDRFGSSVSLDGFNLAVGAVGDDGTSNALGDAGAVYLLNFADSNFGLPTLLGTLGSGYIGGPSDFSVGELDGANGFGASVSLLNNRLAVGAPGDSGSSGGGLDRGAAFLFAFAGAALESPTLEAVIGSGYIGPSALPVVGLFDGTRFGAAITLESNRLIIGAAGDSGNGVGPSAGAAYLFTFNGPFFANLELAGIIGGAYANGPTYSLAAQGINRNPPENIGNSVSLDGQLLAIGSPFDNGASGLTTGAGAVYLISFSNAPGLNLTAPVLEGVIGSGYTGGKNLSLAGLQAGDNFGASVSLSGSFLAVGAPGDDGGQDDVADGGAVYTFAFQSGAFENLSSFSTVGNGYGGVNDLDVALEAGDRFGSAVAISLTNLLVGAPFDDGLGNAVGDSGAVYLLLHSPFVGAGGVIGTIGAGYGGLNSLNLGALDPGDNFGSSLSMDIVARQLAVGAPRDEGAGNIGGSLSAIGAVYTFTFADSQAGGVAQVGVIGRGYTGANDGDPGSLDNGDLFGSAVSLNAGRLAIGAPGDQGAGNLFQFGAGAVYLYGFANALLASPLQRSIIGNGYVGTVNGAQQISVPVEEGDNFGAAVSLFGTSLAVGSPGDDGPANSQPNSGAVQFFQFSDAAFGSGRLTGTIGADYRASVGLDLTAPAAPSFAQLGAGDGFGNAVSLDGVRLAIGARGDDGSIDGLIDAGAVYLFTFTDFLFGGATLQSVIGHGYVGGKNLFVTQIEGGDRFGSSVSLDGNRLAVGAPNDAGAGNTAGFAGAVYLFSFSNAQFSGGALEAIVGLDYGGGKNIGLADLQANDRFGTSVSLDGNRLAVGADGDDAAGNPPALERETGAVYLFTFADSLFQGGALQAIVGLGFDAGGNDLDIALDDFDRFGSSVALDGTRLVVGALGDDGNGNSLISPGAVYLFTFADLAFSGGIQRGIVGAGYNGPGDVDTALTPFGMGDGSFFGHSISLDGDRLAIGAPRLTSSAASPVSSGAVYLLSFSDSSFGGGTVSEILGKGFANFGTNPDFDVELDELDFFGSAVSLDSGRLVVGAPGDDGLGNPGNVDDSGAVYLFTFTDLDFGGVRLVGTIGSGYTRGLGTPVAGLELDDNFGAAVSLDGNRLAVGAPGDDGAGINVPNAGAVYLFSFANPDFAAPVLQGIVGRGYSGGKNIAVSELTAGAAFGSAVSLDGTRLAVGAPGDPGAARGVPNSGAVYLFTFTDTDFNSGGLLGQIGVGYAGGNNLGISLDADDRFGSAVSLLDTRLVVGAPGDDGAGNAVADSGAVYLITFTDPALFGASLAGTIGRGYSGSGDLDLTILDSADRFGASLSLDGLRLAVGATGDDGALGGRVSAGAVHLFTFADTAFATPTLARTLGVDYAGANGVPTLDSGDLFGSAVALRGETLAVGAPGDRGAGNEQAGVGAAYLFAVPGASFGGDPSLTSRIGRGYNGPADINFGPTGVADLFGSALSLDGGRLVVGAPGDDGPEDRVGNAGSVYFFNTASAVGLPGLGFGDDPGGDVTISASALAAILSGGTGVTLQANNDITVNAAILVDNPSGDGGNLRLEAGRSIFVNAGITSDNGRVELFTNNILFPGAIDAFRDPGASVVTFGAGGFINAGTGLVDIQIGPGAGLANPQSGAITLGNITAGTINVLNAGFSSPVQEVIIPAGITLNASGAGTAITVIGSVFTNNGGPGAFNMTGGGRFLVYSNDYDVIERGGLVGNNLYNRGFQLNPPGSITQPGNLFIFFRQPILTFTANNATREYGLANPTFTAGFAGLVNGDSAAYAFAGNPALSTSAFTSSSVGTYAINAALGSLTSDVGYGFAFVPGTLTITKALLTVTADNATREYGLTNPNFTGSVTGFRDGDNPTVISGLTFGTIATAASPVGTYAIIGSGATATNYDFSYVPGTLTITKALLTVTANSATREYGLANPGFTGSITGFRNGDTDSVVSGLTYGSVATIASDVGTYAITGSGATATNYDFAYVPGTLTITKALLTVTADNATREYGLANPSFTGSVAGFRNGDTASVVSGLTYGSVATIASNVGTYAITGSGATANNYDFAYVPGTLTITKALLTVTADNATREYGLANPAFTGTITGYRNGDTASVISGLVYGSSAVLNSGIGNYAITGSGATATNYDFSYVPGTLTITRALLTVTADNATREYGLANPVFTGTISGLRAGDTASVVSGLAYGTAANTGSAVGSYAITASGGSATNYDFAYVPGTLTITKALLTVTADNATREYGLSNPAFTGSITGFRNGDTASVVSGLTYGSVATIASNAGTYAITGSGATATN</sequence>
<feature type="signal peptide" evidence="4">
    <location>
        <begin position="1"/>
        <end position="38"/>
    </location>
</feature>
<dbReference type="SUPFAM" id="SSF51126">
    <property type="entry name" value="Pectin lyase-like"/>
    <property type="match status" value="1"/>
</dbReference>
<evidence type="ECO:0000256" key="2">
    <source>
        <dbReference type="ARBA" id="ARBA00022737"/>
    </source>
</evidence>
<evidence type="ECO:0000256" key="3">
    <source>
        <dbReference type="ARBA" id="ARBA00023180"/>
    </source>
</evidence>
<dbReference type="Gene3D" id="3.30.160.710">
    <property type="match status" value="7"/>
</dbReference>
<accession>A0A7V8UAL0</accession>
<dbReference type="InterPro" id="IPR008638">
    <property type="entry name" value="FhaB/CdiA-like_TPS"/>
</dbReference>
<dbReference type="InterPro" id="IPR012334">
    <property type="entry name" value="Pectin_lyas_fold"/>
</dbReference>
<dbReference type="Gene3D" id="2.130.10.130">
    <property type="entry name" value="Integrin alpha, N-terminal"/>
    <property type="match status" value="6"/>
</dbReference>
<dbReference type="InterPro" id="IPR013519">
    <property type="entry name" value="Int_alpha_beta-p"/>
</dbReference>
<gene>
    <name evidence="6" type="ORF">FG486_16775</name>
</gene>
<comment type="caution">
    <text evidence="6">The sequence shown here is derived from an EMBL/GenBank/DDBJ whole genome shotgun (WGS) entry which is preliminary data.</text>
</comment>
<dbReference type="Proteomes" id="UP000589292">
    <property type="component" value="Unassembled WGS sequence"/>
</dbReference>
<dbReference type="PANTHER" id="PTHR36220:SF1">
    <property type="entry name" value="GAMMA TUBULIN COMPLEX COMPONENT C-TERMINAL DOMAIN-CONTAINING PROTEIN"/>
    <property type="match status" value="1"/>
</dbReference>
<dbReference type="InterPro" id="IPR011050">
    <property type="entry name" value="Pectin_lyase_fold/virulence"/>
</dbReference>
<dbReference type="SMART" id="SM00912">
    <property type="entry name" value="Haemagg_act"/>
    <property type="match status" value="1"/>
</dbReference>
<dbReference type="Pfam" id="PF05860">
    <property type="entry name" value="TPS"/>
    <property type="match status" value="1"/>
</dbReference>
<name>A0A7V8UAL0_9SPHN</name>
<dbReference type="Pfam" id="PF14312">
    <property type="entry name" value="FG-GAP_2"/>
    <property type="match status" value="29"/>
</dbReference>
<feature type="domain" description="Filamentous haemagglutinin FhaB/tRNA nuclease CdiA-like TPS" evidence="5">
    <location>
        <begin position="36"/>
        <end position="149"/>
    </location>
</feature>
<dbReference type="NCBIfam" id="TIGR01901">
    <property type="entry name" value="adhes_NPXG"/>
    <property type="match status" value="1"/>
</dbReference>
<keyword evidence="2" id="KW-0677">Repeat</keyword>
<evidence type="ECO:0000259" key="5">
    <source>
        <dbReference type="SMART" id="SM00912"/>
    </source>
</evidence>
<dbReference type="PANTHER" id="PTHR36220">
    <property type="entry name" value="UNNAMED PRODUCT"/>
    <property type="match status" value="1"/>
</dbReference>
<evidence type="ECO:0000313" key="6">
    <source>
        <dbReference type="EMBL" id="MBA1375998.1"/>
    </source>
</evidence>
<feature type="chain" id="PRO_5030694063" evidence="4">
    <location>
        <begin position="39"/>
        <end position="4449"/>
    </location>
</feature>
<dbReference type="SMART" id="SM00191">
    <property type="entry name" value="Int_alpha"/>
    <property type="match status" value="38"/>
</dbReference>
<keyword evidence="1 4" id="KW-0732">Signal</keyword>
<keyword evidence="3" id="KW-0325">Glycoprotein</keyword>
<dbReference type="InterPro" id="IPR041286">
    <property type="entry name" value="MBG_2"/>
</dbReference>
<evidence type="ECO:0000256" key="1">
    <source>
        <dbReference type="ARBA" id="ARBA00022729"/>
    </source>
</evidence>
<feature type="non-terminal residue" evidence="6">
    <location>
        <position position="4449"/>
    </location>
</feature>
<organism evidence="6 7">
    <name type="scientific">Sphingomonas ursincola</name>
    <dbReference type="NCBI Taxonomy" id="56361"/>
    <lineage>
        <taxon>Bacteria</taxon>
        <taxon>Pseudomonadati</taxon>
        <taxon>Pseudomonadota</taxon>
        <taxon>Alphaproteobacteria</taxon>
        <taxon>Sphingomonadales</taxon>
        <taxon>Sphingomonadaceae</taxon>
        <taxon>Sphingomonas</taxon>
    </lineage>
</organism>
<dbReference type="EMBL" id="VDES01000004">
    <property type="protein sequence ID" value="MBA1375998.1"/>
    <property type="molecule type" value="Genomic_DNA"/>
</dbReference>
<evidence type="ECO:0000313" key="7">
    <source>
        <dbReference type="Proteomes" id="UP000589292"/>
    </source>
</evidence>
<proteinExistence type="predicted"/>
<protein>
    <submittedName>
        <fullName evidence="6">Filamentous hemagglutinin N-terminal domain-containing protein</fullName>
    </submittedName>
</protein>
<evidence type="ECO:0000256" key="4">
    <source>
        <dbReference type="SAM" id="SignalP"/>
    </source>
</evidence>
<dbReference type="PROSITE" id="PS51470">
    <property type="entry name" value="FG_GAP"/>
    <property type="match status" value="3"/>
</dbReference>
<dbReference type="Gene3D" id="2.160.20.10">
    <property type="entry name" value="Single-stranded right-handed beta-helix, Pectin lyase-like"/>
    <property type="match status" value="2"/>
</dbReference>